<proteinExistence type="predicted"/>
<evidence type="ECO:0000313" key="2">
    <source>
        <dbReference type="EMBL" id="KAK0462450.1"/>
    </source>
</evidence>
<accession>A0AA39TXL7</accession>
<dbReference type="Proteomes" id="UP001175211">
    <property type="component" value="Unassembled WGS sequence"/>
</dbReference>
<organism evidence="2 3">
    <name type="scientific">Armillaria tabescens</name>
    <name type="common">Ringless honey mushroom</name>
    <name type="synonym">Agaricus tabescens</name>
    <dbReference type="NCBI Taxonomy" id="1929756"/>
    <lineage>
        <taxon>Eukaryota</taxon>
        <taxon>Fungi</taxon>
        <taxon>Dikarya</taxon>
        <taxon>Basidiomycota</taxon>
        <taxon>Agaricomycotina</taxon>
        <taxon>Agaricomycetes</taxon>
        <taxon>Agaricomycetidae</taxon>
        <taxon>Agaricales</taxon>
        <taxon>Marasmiineae</taxon>
        <taxon>Physalacriaceae</taxon>
        <taxon>Desarmillaria</taxon>
    </lineage>
</organism>
<dbReference type="AlphaFoldDB" id="A0AA39TXL7"/>
<protein>
    <submittedName>
        <fullName evidence="2">Uncharacterized protein</fullName>
    </submittedName>
</protein>
<feature type="compositionally biased region" description="Low complexity" evidence="1">
    <location>
        <begin position="116"/>
        <end position="130"/>
    </location>
</feature>
<evidence type="ECO:0000313" key="3">
    <source>
        <dbReference type="Proteomes" id="UP001175211"/>
    </source>
</evidence>
<dbReference type="RefSeq" id="XP_060334062.1">
    <property type="nucleotide sequence ID" value="XM_060477003.1"/>
</dbReference>
<evidence type="ECO:0000256" key="1">
    <source>
        <dbReference type="SAM" id="MobiDB-lite"/>
    </source>
</evidence>
<dbReference type="GeneID" id="85360551"/>
<sequence length="160" mass="18110">MTFYLKIHSRATKLYNLKPSDLESISPVRQERNPHGGWVTYYNTGDVERLQCNLQGRSATRKKASGPRITRTDALTQGMAFEEPHPQYSGRTMHLYDREEVEAVAKRVYGPDYKSPAAQPQRRYPPAGQGRYDGLSREEAAELFYRDTGIVDSAAFGSCC</sequence>
<comment type="caution">
    <text evidence="2">The sequence shown here is derived from an EMBL/GenBank/DDBJ whole genome shotgun (WGS) entry which is preliminary data.</text>
</comment>
<keyword evidence="3" id="KW-1185">Reference proteome</keyword>
<reference evidence="2" key="1">
    <citation type="submission" date="2023-06" db="EMBL/GenBank/DDBJ databases">
        <authorList>
            <consortium name="Lawrence Berkeley National Laboratory"/>
            <person name="Ahrendt S."/>
            <person name="Sahu N."/>
            <person name="Indic B."/>
            <person name="Wong-Bajracharya J."/>
            <person name="Merenyi Z."/>
            <person name="Ke H.-M."/>
            <person name="Monk M."/>
            <person name="Kocsube S."/>
            <person name="Drula E."/>
            <person name="Lipzen A."/>
            <person name="Balint B."/>
            <person name="Henrissat B."/>
            <person name="Andreopoulos B."/>
            <person name="Martin F.M."/>
            <person name="Harder C.B."/>
            <person name="Rigling D."/>
            <person name="Ford K.L."/>
            <person name="Foster G.D."/>
            <person name="Pangilinan J."/>
            <person name="Papanicolaou A."/>
            <person name="Barry K."/>
            <person name="LaButti K."/>
            <person name="Viragh M."/>
            <person name="Koriabine M."/>
            <person name="Yan M."/>
            <person name="Riley R."/>
            <person name="Champramary S."/>
            <person name="Plett K.L."/>
            <person name="Tsai I.J."/>
            <person name="Slot J."/>
            <person name="Sipos G."/>
            <person name="Plett J."/>
            <person name="Nagy L.G."/>
            <person name="Grigoriev I.V."/>
        </authorList>
    </citation>
    <scope>NUCLEOTIDE SEQUENCE</scope>
    <source>
        <strain evidence="2">CCBAS 213</strain>
    </source>
</reference>
<name>A0AA39TXL7_ARMTA</name>
<gene>
    <name evidence="2" type="ORF">EV420DRAFT_1639670</name>
</gene>
<dbReference type="EMBL" id="JAUEPS010000009">
    <property type="protein sequence ID" value="KAK0462450.1"/>
    <property type="molecule type" value="Genomic_DNA"/>
</dbReference>
<feature type="region of interest" description="Disordered" evidence="1">
    <location>
        <begin position="110"/>
        <end position="133"/>
    </location>
</feature>